<accession>A0A382AZJ4</accession>
<dbReference type="PANTHER" id="PTHR24095">
    <property type="entry name" value="ACETYL-COENZYME A SYNTHETASE"/>
    <property type="match status" value="1"/>
</dbReference>
<evidence type="ECO:0000259" key="3">
    <source>
        <dbReference type="Pfam" id="PF16177"/>
    </source>
</evidence>
<dbReference type="InterPro" id="IPR000873">
    <property type="entry name" value="AMP-dep_synth/lig_dom"/>
</dbReference>
<feature type="domain" description="Acetyl-coenzyme A synthetase N-terminal" evidence="3">
    <location>
        <begin position="35"/>
        <end position="84"/>
    </location>
</feature>
<dbReference type="GO" id="GO:0003987">
    <property type="term" value="F:acetate-CoA ligase activity"/>
    <property type="evidence" value="ECO:0007669"/>
    <property type="project" value="TreeGrafter"/>
</dbReference>
<dbReference type="EMBL" id="UINC01027325">
    <property type="protein sequence ID" value="SVB06377.1"/>
    <property type="molecule type" value="Genomic_DNA"/>
</dbReference>
<dbReference type="GO" id="GO:0006085">
    <property type="term" value="P:acetyl-CoA biosynthetic process"/>
    <property type="evidence" value="ECO:0007669"/>
    <property type="project" value="TreeGrafter"/>
</dbReference>
<dbReference type="PROSITE" id="PS00455">
    <property type="entry name" value="AMP_BINDING"/>
    <property type="match status" value="1"/>
</dbReference>
<organism evidence="4">
    <name type="scientific">marine metagenome</name>
    <dbReference type="NCBI Taxonomy" id="408172"/>
    <lineage>
        <taxon>unclassified sequences</taxon>
        <taxon>metagenomes</taxon>
        <taxon>ecological metagenomes</taxon>
    </lineage>
</organism>
<proteinExistence type="inferred from homology"/>
<evidence type="ECO:0000259" key="2">
    <source>
        <dbReference type="Pfam" id="PF00501"/>
    </source>
</evidence>
<dbReference type="GO" id="GO:0005829">
    <property type="term" value="C:cytosol"/>
    <property type="evidence" value="ECO:0007669"/>
    <property type="project" value="TreeGrafter"/>
</dbReference>
<dbReference type="Gene3D" id="3.40.50.12780">
    <property type="entry name" value="N-terminal domain of ligase-like"/>
    <property type="match status" value="1"/>
</dbReference>
<dbReference type="PANTHER" id="PTHR24095:SF14">
    <property type="entry name" value="ACETYL-COENZYME A SYNTHETASE 1"/>
    <property type="match status" value="1"/>
</dbReference>
<evidence type="ECO:0000256" key="1">
    <source>
        <dbReference type="ARBA" id="ARBA00006432"/>
    </source>
</evidence>
<dbReference type="Pfam" id="PF16177">
    <property type="entry name" value="ACAS_N"/>
    <property type="match status" value="1"/>
</dbReference>
<evidence type="ECO:0000313" key="4">
    <source>
        <dbReference type="EMBL" id="SVB06377.1"/>
    </source>
</evidence>
<dbReference type="InterPro" id="IPR032387">
    <property type="entry name" value="ACAS_N"/>
</dbReference>
<dbReference type="AlphaFoldDB" id="A0A382AZJ4"/>
<sequence length="344" mass="37969">MDETALDSILEVQEAVEAPDDFVANAVVSNPAAQRASAAEDPEAIWEAAANELEWFRPWDTVFEGDPPDLSWFPGAQCNIVYNAIERHLLTWRRHKVALIWEGENGDHQAFTFSELAREVNLLASALRARGIGKGDRITLYMGVSPQLAIAMLASAKIGAIHSVVFGGFSADALRDRIQDAKARALITADGAYYRGNVVPLKPAANAAADECPTLECVVVYKRCGVEVEMVDGRDIWWHDFIADASTEADTEVMEANDPLYILYTSGTTGRPKGIQHRHGGYMVGTYLTTKWVFDLKDTDLYWCVADMGWVTGHSYVVYGPLLNGATVFMAEGAPDYPDMGRWW</sequence>
<comment type="similarity">
    <text evidence="1">Belongs to the ATP-dependent AMP-binding enzyme family.</text>
</comment>
<dbReference type="Pfam" id="PF00501">
    <property type="entry name" value="AMP-binding"/>
    <property type="match status" value="1"/>
</dbReference>
<reference evidence="4" key="1">
    <citation type="submission" date="2018-05" db="EMBL/GenBank/DDBJ databases">
        <authorList>
            <person name="Lanie J.A."/>
            <person name="Ng W.-L."/>
            <person name="Kazmierczak K.M."/>
            <person name="Andrzejewski T.M."/>
            <person name="Davidsen T.M."/>
            <person name="Wayne K.J."/>
            <person name="Tettelin H."/>
            <person name="Glass J.I."/>
            <person name="Rusch D."/>
            <person name="Podicherti R."/>
            <person name="Tsui H.-C.T."/>
            <person name="Winkler M.E."/>
        </authorList>
    </citation>
    <scope>NUCLEOTIDE SEQUENCE</scope>
</reference>
<protein>
    <recommendedName>
        <fullName evidence="5">AMP-dependent synthetase/ligase domain-containing protein</fullName>
    </recommendedName>
</protein>
<dbReference type="SUPFAM" id="SSF56801">
    <property type="entry name" value="Acetyl-CoA synthetase-like"/>
    <property type="match status" value="1"/>
</dbReference>
<name>A0A382AZJ4_9ZZZZ</name>
<dbReference type="InterPro" id="IPR020845">
    <property type="entry name" value="AMP-binding_CS"/>
</dbReference>
<feature type="domain" description="AMP-dependent synthetase/ligase" evidence="2">
    <location>
        <begin position="94"/>
        <end position="344"/>
    </location>
</feature>
<dbReference type="InterPro" id="IPR042099">
    <property type="entry name" value="ANL_N_sf"/>
</dbReference>
<gene>
    <name evidence="4" type="ORF">METZ01_LOCUS159231</name>
</gene>
<evidence type="ECO:0008006" key="5">
    <source>
        <dbReference type="Google" id="ProtNLM"/>
    </source>
</evidence>
<feature type="non-terminal residue" evidence="4">
    <location>
        <position position="344"/>
    </location>
</feature>